<evidence type="ECO:0000256" key="1">
    <source>
        <dbReference type="ARBA" id="ARBA00010728"/>
    </source>
</evidence>
<proteinExistence type="inferred from homology"/>
<protein>
    <recommendedName>
        <fullName evidence="2">serine--tRNA ligase</fullName>
        <ecNumber evidence="2">6.1.1.11</ecNumber>
    </recommendedName>
    <alternativeName>
        <fullName evidence="7">Seryl-tRNA synthetase</fullName>
    </alternativeName>
</protein>
<evidence type="ECO:0000313" key="10">
    <source>
        <dbReference type="EMBL" id="KAK7882071.1"/>
    </source>
</evidence>
<evidence type="ECO:0000256" key="8">
    <source>
        <dbReference type="SAM" id="MobiDB-lite"/>
    </source>
</evidence>
<evidence type="ECO:0000256" key="7">
    <source>
        <dbReference type="ARBA" id="ARBA00031113"/>
    </source>
</evidence>
<feature type="compositionally biased region" description="Basic and acidic residues" evidence="8">
    <location>
        <begin position="733"/>
        <end position="760"/>
    </location>
</feature>
<feature type="compositionally biased region" description="Acidic residues" evidence="8">
    <location>
        <begin position="892"/>
        <end position="931"/>
    </location>
</feature>
<evidence type="ECO:0000313" key="11">
    <source>
        <dbReference type="Proteomes" id="UP001460270"/>
    </source>
</evidence>
<keyword evidence="4" id="KW-0547">Nucleotide-binding</keyword>
<feature type="region of interest" description="Disordered" evidence="8">
    <location>
        <begin position="434"/>
        <end position="626"/>
    </location>
</feature>
<dbReference type="SUPFAM" id="SSF55681">
    <property type="entry name" value="Class II aaRS and biotin synthetases"/>
    <property type="match status" value="1"/>
</dbReference>
<dbReference type="EC" id="6.1.1.11" evidence="2"/>
<feature type="compositionally biased region" description="Basic and acidic residues" evidence="8">
    <location>
        <begin position="670"/>
        <end position="679"/>
    </location>
</feature>
<feature type="compositionally biased region" description="Basic and acidic residues" evidence="8">
    <location>
        <begin position="848"/>
        <end position="891"/>
    </location>
</feature>
<evidence type="ECO:0000256" key="5">
    <source>
        <dbReference type="ARBA" id="ARBA00022840"/>
    </source>
</evidence>
<dbReference type="PROSITE" id="PS50862">
    <property type="entry name" value="AA_TRNA_LIGASE_II"/>
    <property type="match status" value="1"/>
</dbReference>
<keyword evidence="6" id="KW-0030">Aminoacyl-tRNA synthetase</keyword>
<dbReference type="SUPFAM" id="SSF46589">
    <property type="entry name" value="tRNA-binding arm"/>
    <property type="match status" value="1"/>
</dbReference>
<feature type="domain" description="Aminoacyl-transfer RNA synthetases class-II family profile" evidence="9">
    <location>
        <begin position="187"/>
        <end position="412"/>
    </location>
</feature>
<evidence type="ECO:0000256" key="6">
    <source>
        <dbReference type="ARBA" id="ARBA00023146"/>
    </source>
</evidence>
<dbReference type="FunFam" id="3.30.930.10:FF:000106">
    <property type="entry name" value="Serine--tRNA ligase, mitochondrial"/>
    <property type="match status" value="1"/>
</dbReference>
<gene>
    <name evidence="10" type="ORF">WMY93_028245</name>
</gene>
<organism evidence="10 11">
    <name type="scientific">Mugilogobius chulae</name>
    <name type="common">yellowstripe goby</name>
    <dbReference type="NCBI Taxonomy" id="88201"/>
    <lineage>
        <taxon>Eukaryota</taxon>
        <taxon>Metazoa</taxon>
        <taxon>Chordata</taxon>
        <taxon>Craniata</taxon>
        <taxon>Vertebrata</taxon>
        <taxon>Euteleostomi</taxon>
        <taxon>Actinopterygii</taxon>
        <taxon>Neopterygii</taxon>
        <taxon>Teleostei</taxon>
        <taxon>Neoteleostei</taxon>
        <taxon>Acanthomorphata</taxon>
        <taxon>Gobiaria</taxon>
        <taxon>Gobiiformes</taxon>
        <taxon>Gobioidei</taxon>
        <taxon>Gobiidae</taxon>
        <taxon>Gobionellinae</taxon>
        <taxon>Mugilogobius</taxon>
    </lineage>
</organism>
<feature type="region of interest" description="Disordered" evidence="8">
    <location>
        <begin position="774"/>
        <end position="932"/>
    </location>
</feature>
<evidence type="ECO:0000256" key="4">
    <source>
        <dbReference type="ARBA" id="ARBA00022741"/>
    </source>
</evidence>
<dbReference type="Pfam" id="PF00587">
    <property type="entry name" value="tRNA-synt_2b"/>
    <property type="match status" value="1"/>
</dbReference>
<dbReference type="PRINTS" id="PR00981">
    <property type="entry name" value="TRNASYNTHSER"/>
</dbReference>
<feature type="compositionally biased region" description="Acidic residues" evidence="8">
    <location>
        <begin position="680"/>
        <end position="732"/>
    </location>
</feature>
<feature type="compositionally biased region" description="Basic and acidic residues" evidence="8">
    <location>
        <begin position="493"/>
        <end position="608"/>
    </location>
</feature>
<dbReference type="AlphaFoldDB" id="A0AAW0MZM1"/>
<feature type="compositionally biased region" description="Low complexity" evidence="8">
    <location>
        <begin position="833"/>
        <end position="845"/>
    </location>
</feature>
<dbReference type="InterPro" id="IPR006195">
    <property type="entry name" value="aa-tRNA-synth_II"/>
</dbReference>
<comment type="caution">
    <text evidence="10">The sequence shown here is derived from an EMBL/GenBank/DDBJ whole genome shotgun (WGS) entry which is preliminary data.</text>
</comment>
<keyword evidence="11" id="KW-1185">Reference proteome</keyword>
<feature type="compositionally biased region" description="Basic and acidic residues" evidence="8">
    <location>
        <begin position="448"/>
        <end position="486"/>
    </location>
</feature>
<accession>A0AAW0MZM1</accession>
<comment type="similarity">
    <text evidence="1">Belongs to the class-II aminoacyl-tRNA synthetase family. Type-1 seryl-tRNA synthetase subfamily.</text>
</comment>
<dbReference type="Gene3D" id="3.30.930.10">
    <property type="entry name" value="Bira Bifunctional Protein, Domain 2"/>
    <property type="match status" value="1"/>
</dbReference>
<dbReference type="GO" id="GO:0005524">
    <property type="term" value="F:ATP binding"/>
    <property type="evidence" value="ECO:0007669"/>
    <property type="project" value="UniProtKB-KW"/>
</dbReference>
<dbReference type="GO" id="GO:0004828">
    <property type="term" value="F:serine-tRNA ligase activity"/>
    <property type="evidence" value="ECO:0007669"/>
    <property type="project" value="UniProtKB-EC"/>
</dbReference>
<evidence type="ECO:0000256" key="2">
    <source>
        <dbReference type="ARBA" id="ARBA00012840"/>
    </source>
</evidence>
<dbReference type="InterPro" id="IPR002314">
    <property type="entry name" value="aa-tRNA-synt_IIb"/>
</dbReference>
<reference evidence="11" key="1">
    <citation type="submission" date="2024-04" db="EMBL/GenBank/DDBJ databases">
        <title>Salinicola lusitanus LLJ914,a marine bacterium isolated from the Okinawa Trough.</title>
        <authorList>
            <person name="Li J."/>
        </authorList>
    </citation>
    <scope>NUCLEOTIDE SEQUENCE [LARGE SCALE GENOMIC DNA]</scope>
</reference>
<dbReference type="InterPro" id="IPR045864">
    <property type="entry name" value="aa-tRNA-synth_II/BPL/LPL"/>
</dbReference>
<dbReference type="Proteomes" id="UP001460270">
    <property type="component" value="Unassembled WGS sequence"/>
</dbReference>
<evidence type="ECO:0000259" key="9">
    <source>
        <dbReference type="PROSITE" id="PS50862"/>
    </source>
</evidence>
<keyword evidence="5" id="KW-0067">ATP-binding</keyword>
<name>A0AAW0MZM1_9GOBI</name>
<feature type="region of interest" description="Disordered" evidence="8">
    <location>
        <begin position="661"/>
        <end position="760"/>
    </location>
</feature>
<evidence type="ECO:0000256" key="3">
    <source>
        <dbReference type="ARBA" id="ARBA00022598"/>
    </source>
</evidence>
<keyword evidence="3" id="KW-0436">Ligase</keyword>
<feature type="compositionally biased region" description="Basic and acidic residues" evidence="8">
    <location>
        <begin position="787"/>
        <end position="811"/>
    </location>
</feature>
<dbReference type="EMBL" id="JBBPFD010000021">
    <property type="protein sequence ID" value="KAK7882071.1"/>
    <property type="molecule type" value="Genomic_DNA"/>
</dbReference>
<dbReference type="PANTHER" id="PTHR11778">
    <property type="entry name" value="SERYL-TRNA SYNTHETASE"/>
    <property type="match status" value="1"/>
</dbReference>
<dbReference type="GO" id="GO:0006434">
    <property type="term" value="P:seryl-tRNA aminoacylation"/>
    <property type="evidence" value="ECO:0007669"/>
    <property type="project" value="InterPro"/>
</dbReference>
<dbReference type="InterPro" id="IPR010978">
    <property type="entry name" value="tRNA-bd_arm"/>
</dbReference>
<dbReference type="InterPro" id="IPR002317">
    <property type="entry name" value="Ser-tRNA-ligase_type_1"/>
</dbReference>
<sequence length="947" mass="111250">MAASFSLCAARLLGSSPALRLCPRAARALTPRYCHGEARSSTQRPGTPRSSLYEHVREGYSDKPELDMTRVCADPEAAVVNVENRKGELRGEDVRKIVSLWQQLEAVRAEISSLEEQKRNISDTVKTLVTNNEKKTLATLPAYSAARQRGREVRHRLNELTPKESELEEQFYSRALKLPNTTHPDVGFIPLTVPDMLKAAVFEGCGMQPHAHRSQVYSVDPSQNPDLNLAGTGEVGIAGFFMDHAVSWKDLPVRTVCCSTCYRAETDTGRETWGLYRVHHFNKVEMFGVTADESGQESADMLQEFVSLQKELFSELELHFRVLDMPTQELGPPAHRKFDIEAWMPGRNSYGEISSGSNCTDYQSRRLNIVYEREDGSLQYAHTVNATACAIPRMIISILETHQTKDGSVLIPKALQPFFGSDLIQKPSYSALKYIGPNQAHRPPRPAPKKEERKRERKSERKSEEKEGEKEEREKERERKREERKSKERKRERKSEERKRREKEREKERGEKEGEKEEREREEERGEKEERKRKSEERKRRRERGEKGGEKRGRERKSKERKSEERKRERKSEERKRERKSEERKRERKSEERKRERKSKERKGEERKRERKMGCRPLSSSSLKEAKVDCIIQQTLSGDDSQDQCVPQLAEELQQVQRHHGLLQELQDLAQRERKRERDDDRDEDEDDDDDEEEEEEGYNRDEEDEGEDDEDDEDDDDDERERSDEEEDEVTELMKEAKKKKNYDDKQQDTEEAEQRRKSEVELLVEKEKVQKELQDLQNKPAAELRQSEVEKKTEELKELEAKVQRVREEEEKEEEKRRRKEEEEERTKPSTAAPQNQTQTNQTEPVKSDAEVKPTETETVSDNKTEQKREMEKASDEATRQFEREKQEKQEEEEEEEEDGREDEREDDREEEREEDQDEDEGEELLEIESELRKVASELRALRRG</sequence>